<comment type="caution">
    <text evidence="1">The sequence shown here is derived from an EMBL/GenBank/DDBJ whole genome shotgun (WGS) entry which is preliminary data.</text>
</comment>
<dbReference type="EMBL" id="JAVRFJ010000011">
    <property type="protein sequence ID" value="MDT0568794.1"/>
    <property type="molecule type" value="Genomic_DNA"/>
</dbReference>
<dbReference type="Proteomes" id="UP001180737">
    <property type="component" value="Unassembled WGS sequence"/>
</dbReference>
<sequence>MSATHSTSASAGRSPVRALSRRWPTMLALALTVPGLVLGASADPAPAESAATVDGYAEFLPLLPLLYVVVHQIGNPRATWPVLVAGASFAFALQVLDLVSPAGVMVGTALAVLLWGAVRGAVQGAARGAARGTAGDATAGATPHGPSVFQLQAAGAVVFGALAVTGLVLDPDLGRYLVAAGWFCHGVWDFAHLRMRRLQGVVAPTFAEWCAVVDVVVAVELLFLA</sequence>
<organism evidence="1 2">
    <name type="scientific">Streptomyces gottesmaniae</name>
    <dbReference type="NCBI Taxonomy" id="3075518"/>
    <lineage>
        <taxon>Bacteria</taxon>
        <taxon>Bacillati</taxon>
        <taxon>Actinomycetota</taxon>
        <taxon>Actinomycetes</taxon>
        <taxon>Kitasatosporales</taxon>
        <taxon>Streptomycetaceae</taxon>
        <taxon>Streptomyces</taxon>
    </lineage>
</organism>
<evidence type="ECO:0000313" key="2">
    <source>
        <dbReference type="Proteomes" id="UP001180737"/>
    </source>
</evidence>
<accession>A0ABU2YWT9</accession>
<gene>
    <name evidence="1" type="ORF">RM704_15170</name>
</gene>
<reference evidence="1" key="1">
    <citation type="submission" date="2024-05" db="EMBL/GenBank/DDBJ databases">
        <title>30 novel species of actinomycetes from the DSMZ collection.</title>
        <authorList>
            <person name="Nouioui I."/>
        </authorList>
    </citation>
    <scope>NUCLEOTIDE SEQUENCE</scope>
    <source>
        <strain evidence="1">DSM 3412</strain>
    </source>
</reference>
<name>A0ABU2YWT9_9ACTN</name>
<keyword evidence="2" id="KW-1185">Reference proteome</keyword>
<protein>
    <recommendedName>
        <fullName evidence="3">Integral membrane protein</fullName>
    </recommendedName>
</protein>
<dbReference type="RefSeq" id="WP_033525216.1">
    <property type="nucleotide sequence ID" value="NZ_JAVRFJ010000011.1"/>
</dbReference>
<proteinExistence type="predicted"/>
<evidence type="ECO:0000313" key="1">
    <source>
        <dbReference type="EMBL" id="MDT0568794.1"/>
    </source>
</evidence>
<evidence type="ECO:0008006" key="3">
    <source>
        <dbReference type="Google" id="ProtNLM"/>
    </source>
</evidence>